<gene>
    <name evidence="1" type="ORF">FIL70_10410</name>
</gene>
<dbReference type="AlphaFoldDB" id="A0A5B8CFE9"/>
<reference evidence="1 2" key="1">
    <citation type="submission" date="2019-06" db="EMBL/GenBank/DDBJ databases">
        <title>Genome organization and adaptive potential of archetypical organophosphate degarding Sphingobium fuliginis ATCC 27551.</title>
        <authorList>
            <person name="Sarwar A."/>
            <person name="Parthasarathy S."/>
            <person name="Singh C."/>
            <person name="Siddavattam D."/>
        </authorList>
    </citation>
    <scope>NUCLEOTIDE SEQUENCE [LARGE SCALE GENOMIC DNA]</scope>
    <source>
        <strain evidence="1 2">ATCC 27551</strain>
    </source>
</reference>
<dbReference type="EMBL" id="CP041016">
    <property type="protein sequence ID" value="QDC37565.1"/>
    <property type="molecule type" value="Genomic_DNA"/>
</dbReference>
<dbReference type="KEGG" id="sufl:FIL70_10410"/>
<evidence type="ECO:0000313" key="2">
    <source>
        <dbReference type="Proteomes" id="UP000311469"/>
    </source>
</evidence>
<evidence type="ECO:0000313" key="1">
    <source>
        <dbReference type="EMBL" id="QDC37565.1"/>
    </source>
</evidence>
<proteinExistence type="predicted"/>
<organism evidence="1 2">
    <name type="scientific">Sphingobium fuliginis ATCC 27551</name>
    <dbReference type="NCBI Taxonomy" id="1208342"/>
    <lineage>
        <taxon>Bacteria</taxon>
        <taxon>Pseudomonadati</taxon>
        <taxon>Pseudomonadota</taxon>
        <taxon>Alphaproteobacteria</taxon>
        <taxon>Sphingomonadales</taxon>
        <taxon>Sphingomonadaceae</taxon>
        <taxon>Sphingobium</taxon>
    </lineage>
</organism>
<accession>A0A5B8CFE9</accession>
<dbReference type="Proteomes" id="UP000311469">
    <property type="component" value="Chromosome cSF1"/>
</dbReference>
<protein>
    <submittedName>
        <fullName evidence="1">Uncharacterized protein</fullName>
    </submittedName>
</protein>
<sequence>MTADVDHGFWMAEVDRAVKEVRSCLSVLAQQGRLTHPLMSVSTLMDRIEFCVSTEDGESAFVLDEEENRVSFRCPVLQKIHGEIFQLSSEIGLLEEEPIRASQIAINLFVVHELLHIRQNFPHFATVQSIKAGLEGIGLPLLDVAADTVAAWVCAHVEAQRNDDNFTEEEVLKNFSNLLILAYVVGAFVYDGRSTSGKRQRLLGLLISAMLVQAQNEGVLNVEKIYEGWTPISPIMVIDLEKAARFNAIVIDKIPGMLFSDAKIASPEVAKKFWNSVGERPVFEALTLAAVLLRQVDAIY</sequence>
<name>A0A5B8CFE9_SPHSA</name>